<dbReference type="RefSeq" id="WP_345509465.1">
    <property type="nucleotide sequence ID" value="NZ_BAAAXD010000002.1"/>
</dbReference>
<evidence type="ECO:0000313" key="1">
    <source>
        <dbReference type="EMBL" id="MFB9576164.1"/>
    </source>
</evidence>
<dbReference type="EMBL" id="JBHMCG010000121">
    <property type="protein sequence ID" value="MFB9576164.1"/>
    <property type="molecule type" value="Genomic_DNA"/>
</dbReference>
<keyword evidence="2" id="KW-1185">Reference proteome</keyword>
<dbReference type="Proteomes" id="UP001589710">
    <property type="component" value="Unassembled WGS sequence"/>
</dbReference>
<proteinExistence type="predicted"/>
<accession>A0ABV5REC6</accession>
<name>A0ABV5REC6_9ACTN</name>
<sequence length="49" mass="5437">MVGRQHVEQLPGGTSVRLGVWLSNHKSRRDRLSEQQLAALANLGLEWAA</sequence>
<evidence type="ECO:0008006" key="3">
    <source>
        <dbReference type="Google" id="ProtNLM"/>
    </source>
</evidence>
<evidence type="ECO:0000313" key="2">
    <source>
        <dbReference type="Proteomes" id="UP001589710"/>
    </source>
</evidence>
<protein>
    <recommendedName>
        <fullName evidence="3">Helicase</fullName>
    </recommendedName>
</protein>
<organism evidence="1 2">
    <name type="scientific">Streptomyces yanii</name>
    <dbReference type="NCBI Taxonomy" id="78510"/>
    <lineage>
        <taxon>Bacteria</taxon>
        <taxon>Bacillati</taxon>
        <taxon>Actinomycetota</taxon>
        <taxon>Actinomycetes</taxon>
        <taxon>Kitasatosporales</taxon>
        <taxon>Streptomycetaceae</taxon>
        <taxon>Streptomyces</taxon>
    </lineage>
</organism>
<gene>
    <name evidence="1" type="ORF">ACFFTL_28735</name>
</gene>
<comment type="caution">
    <text evidence="1">The sequence shown here is derived from an EMBL/GenBank/DDBJ whole genome shotgun (WGS) entry which is preliminary data.</text>
</comment>
<reference evidence="1 2" key="1">
    <citation type="submission" date="2024-09" db="EMBL/GenBank/DDBJ databases">
        <authorList>
            <person name="Sun Q."/>
            <person name="Mori K."/>
        </authorList>
    </citation>
    <scope>NUCLEOTIDE SEQUENCE [LARGE SCALE GENOMIC DNA]</scope>
    <source>
        <strain evidence="1 2">JCM 3331</strain>
    </source>
</reference>